<dbReference type="RefSeq" id="WP_265763951.1">
    <property type="nucleotide sequence ID" value="NZ_JAGGJA010000001.1"/>
</dbReference>
<dbReference type="Pfam" id="PF22422">
    <property type="entry name" value="MGH1-like_GH"/>
    <property type="match status" value="1"/>
</dbReference>
<accession>A0ABT3PH93</accession>
<dbReference type="InterPro" id="IPR012341">
    <property type="entry name" value="6hp_glycosidase-like_sf"/>
</dbReference>
<name>A0ABT3PH93_9BACT</name>
<keyword evidence="4" id="KW-1185">Reference proteome</keyword>
<dbReference type="InterPro" id="IPR054491">
    <property type="entry name" value="MGH1-like_GH"/>
</dbReference>
<dbReference type="SUPFAM" id="SSF48208">
    <property type="entry name" value="Six-hairpin glycosidases"/>
    <property type="match status" value="1"/>
</dbReference>
<sequence length="534" mass="61708">MTNQKTQNLFSNVLLFGMLVLFLGCNAPKEESYDATGTLKEYVSYFNQMEEEGVVNHISNEESYSWLEKNIPLFEAPDSTLEQTYYYRWWTFRKHLKKTPEGFVFTEFIRPVSHAGKYNTVSCALGHHVYEGRWLHDDKFIDEYILFWLIRDQYAENPQAHKYSSWLADAVYHRYLVNKDEVFVSSLVDELNQDYRQWHREKGLSNGLYWQYDVRDGMEESISGSRTDKNARPTINSYMYGNAVALANLSDLIGRDSLQEAYQNKASRLKQLVREELWDSDAQFFKAQLEDGTLSDAREAIGFIPWYFDLPADKENFARAWDQLEDPQGFLAPCGLTTAERRHPEFRTHGTGECEWDGAVWPFATTQTLKGMAKLLTGYSNHSVQKEDYFEVLKTYANSHEKNGKPYIGEYLDGKTGEWLKGDNPRSRYYNHSGFADLIINDLIGLKPQPGDSVVVKPLIPEGKWDWFLLDNVKYHDRILIIQWDKTGEKYGNGQGLRIFADGEQIYQSDTLKPATCELPGASDAHPVQQVGMK</sequence>
<dbReference type="Gene3D" id="1.50.10.10">
    <property type="match status" value="1"/>
</dbReference>
<dbReference type="InterPro" id="IPR008928">
    <property type="entry name" value="6-hairpin_glycosidase_sf"/>
</dbReference>
<comment type="caution">
    <text evidence="3">The sequence shown here is derived from an EMBL/GenBank/DDBJ whole genome shotgun (WGS) entry which is preliminary data.</text>
</comment>
<proteinExistence type="predicted"/>
<evidence type="ECO:0000259" key="1">
    <source>
        <dbReference type="Pfam" id="PF03633"/>
    </source>
</evidence>
<feature type="domain" description="Mannosylglycerate hydrolase MGH1-like glycoside hydrolase" evidence="2">
    <location>
        <begin position="117"/>
        <end position="433"/>
    </location>
</feature>
<dbReference type="InterPro" id="IPR005194">
    <property type="entry name" value="Glyco_hydro_65_C"/>
</dbReference>
<dbReference type="EMBL" id="JAGGJA010000001">
    <property type="protein sequence ID" value="MCW9705288.1"/>
    <property type="molecule type" value="Genomic_DNA"/>
</dbReference>
<evidence type="ECO:0000259" key="2">
    <source>
        <dbReference type="Pfam" id="PF22422"/>
    </source>
</evidence>
<gene>
    <name evidence="3" type="ORF">J6I44_00415</name>
</gene>
<reference evidence="3 4" key="1">
    <citation type="submission" date="2021-03" db="EMBL/GenBank/DDBJ databases">
        <title>Aliifodinibius sp. nov., a new bacterium isolated from saline soil.</title>
        <authorList>
            <person name="Galisteo C."/>
            <person name="De La Haba R."/>
            <person name="Sanchez-Porro C."/>
            <person name="Ventosa A."/>
        </authorList>
    </citation>
    <scope>NUCLEOTIDE SEQUENCE [LARGE SCALE GENOMIC DNA]</scope>
    <source>
        <strain evidence="3 4">1BSP15-2V2</strain>
    </source>
</reference>
<evidence type="ECO:0000313" key="4">
    <source>
        <dbReference type="Proteomes" id="UP001207918"/>
    </source>
</evidence>
<dbReference type="Pfam" id="PF03633">
    <property type="entry name" value="Glyco_hydro_65C"/>
    <property type="match status" value="1"/>
</dbReference>
<protein>
    <recommendedName>
        <fullName evidence="5">Trehalase</fullName>
    </recommendedName>
</protein>
<feature type="domain" description="Glycoside hydrolase family 65 C-terminal" evidence="1">
    <location>
        <begin position="451"/>
        <end position="505"/>
    </location>
</feature>
<evidence type="ECO:0008006" key="5">
    <source>
        <dbReference type="Google" id="ProtNLM"/>
    </source>
</evidence>
<organism evidence="3 4">
    <name type="scientific">Fodinibius salsisoli</name>
    <dbReference type="NCBI Taxonomy" id="2820877"/>
    <lineage>
        <taxon>Bacteria</taxon>
        <taxon>Pseudomonadati</taxon>
        <taxon>Balneolota</taxon>
        <taxon>Balneolia</taxon>
        <taxon>Balneolales</taxon>
        <taxon>Balneolaceae</taxon>
        <taxon>Fodinibius</taxon>
    </lineage>
</organism>
<evidence type="ECO:0000313" key="3">
    <source>
        <dbReference type="EMBL" id="MCW9705288.1"/>
    </source>
</evidence>
<dbReference type="Proteomes" id="UP001207918">
    <property type="component" value="Unassembled WGS sequence"/>
</dbReference>
<dbReference type="PROSITE" id="PS51257">
    <property type="entry name" value="PROKAR_LIPOPROTEIN"/>
    <property type="match status" value="1"/>
</dbReference>